<evidence type="ECO:0000313" key="2">
    <source>
        <dbReference type="Proteomes" id="UP000000343"/>
    </source>
</evidence>
<dbReference type="AlphaFoldDB" id="E8X6M5"/>
<protein>
    <recommendedName>
        <fullName evidence="3">Flavin reductase domain protein FMN-binding protein</fullName>
    </recommendedName>
</protein>
<keyword evidence="1" id="KW-0614">Plasmid</keyword>
<evidence type="ECO:0008006" key="3">
    <source>
        <dbReference type="Google" id="ProtNLM"/>
    </source>
</evidence>
<accession>E8X6M5</accession>
<sequence length="345" mass="39757">MTILWRFKELLKDLLLGKVRPAQKFFLGLEAPQKEITVWLHGRDAPLDVTNHHSLACASPFIICVAFEKGTKLKERELQVLSLHFCERENSRRLLGRIGLKYNGMSLPTKGPNLYFFQVSSASSYCLPLINLWMFYLQLRYRNWRYPSPPNTITLPSLQMRAMNILFICPRPIGLASAEEGSRGNMFPMNVMGQLDHGYFGFGLKEARSPSRLVARARRVALSTIPMQHGDLGYKLGPNHSKKTGIDWIDLPFATKRSRRYGIPIPEFALHVREMEVEVMKKLGSHIFFVGRIVEEERFSQWAEWCVIHGHYQTWRLRSRPVEIEFSIAEDARIKRGLIAESGLI</sequence>
<dbReference type="EMBL" id="CP002482">
    <property type="protein sequence ID" value="ADW71175.1"/>
    <property type="molecule type" value="Genomic_DNA"/>
</dbReference>
<dbReference type="OrthoDB" id="9794638at2"/>
<proteinExistence type="predicted"/>
<dbReference type="InterPro" id="IPR012349">
    <property type="entry name" value="Split_barrel_FMN-bd"/>
</dbReference>
<dbReference type="HOGENOM" id="CLU_803547_0_0_0"/>
<name>E8X6M5_GRATM</name>
<dbReference type="Gene3D" id="2.30.110.10">
    <property type="entry name" value="Electron Transport, Fmn-binding Protein, Chain A"/>
    <property type="match status" value="1"/>
</dbReference>
<reference evidence="2" key="1">
    <citation type="submission" date="2011-01" db="EMBL/GenBank/DDBJ databases">
        <title>Complete sequence of plasmid2 of Acidobacterium sp. MP5ACTX9.</title>
        <authorList>
            <consortium name="US DOE Joint Genome Institute"/>
            <person name="Lucas S."/>
            <person name="Copeland A."/>
            <person name="Lapidus A."/>
            <person name="Cheng J.-F."/>
            <person name="Goodwin L."/>
            <person name="Pitluck S."/>
            <person name="Teshima H."/>
            <person name="Detter J.C."/>
            <person name="Han C."/>
            <person name="Tapia R."/>
            <person name="Land M."/>
            <person name="Hauser L."/>
            <person name="Kyrpides N."/>
            <person name="Ivanova N."/>
            <person name="Ovchinnikova G."/>
            <person name="Pagani I."/>
            <person name="Rawat S.R."/>
            <person name="Mannisto M."/>
            <person name="Haggblom M.M."/>
            <person name="Woyke T."/>
        </authorList>
    </citation>
    <scope>NUCLEOTIDE SEQUENCE [LARGE SCALE GENOMIC DNA]</scope>
    <source>
        <strain evidence="2">MP5ACTX9</strain>
        <plasmid evidence="2">Plasmid pACIX902</plasmid>
    </source>
</reference>
<keyword evidence="2" id="KW-1185">Reference proteome</keyword>
<organism evidence="2">
    <name type="scientific">Granulicella tundricola (strain ATCC BAA-1859 / DSM 23138 / MP5ACTX9)</name>
    <dbReference type="NCBI Taxonomy" id="1198114"/>
    <lineage>
        <taxon>Bacteria</taxon>
        <taxon>Pseudomonadati</taxon>
        <taxon>Acidobacteriota</taxon>
        <taxon>Terriglobia</taxon>
        <taxon>Terriglobales</taxon>
        <taxon>Acidobacteriaceae</taxon>
        <taxon>Granulicella</taxon>
    </lineage>
</organism>
<dbReference type="SUPFAM" id="SSF50475">
    <property type="entry name" value="FMN-binding split barrel"/>
    <property type="match status" value="1"/>
</dbReference>
<gene>
    <name evidence="1" type="ordered locus">AciX9_3897</name>
</gene>
<dbReference type="RefSeq" id="WP_013582193.1">
    <property type="nucleotide sequence ID" value="NC_015065.1"/>
</dbReference>
<geneLocation type="plasmid" evidence="1 2">
    <name>pACIX902</name>
</geneLocation>
<dbReference type="KEGG" id="acm:AciX9_3897"/>
<evidence type="ECO:0000313" key="1">
    <source>
        <dbReference type="EMBL" id="ADW71175.1"/>
    </source>
</evidence>
<dbReference type="Proteomes" id="UP000000343">
    <property type="component" value="Plasmid pACIX902"/>
</dbReference>